<accession>A0A1I6GY45</accession>
<evidence type="ECO:0000256" key="2">
    <source>
        <dbReference type="ARBA" id="ARBA00023002"/>
    </source>
</evidence>
<gene>
    <name evidence="3" type="ORF">SAMN04490243_1882</name>
</gene>
<organism evidence="3 4">
    <name type="scientific">Robiginitalea myxolifaciens</name>
    <dbReference type="NCBI Taxonomy" id="400055"/>
    <lineage>
        <taxon>Bacteria</taxon>
        <taxon>Pseudomonadati</taxon>
        <taxon>Bacteroidota</taxon>
        <taxon>Flavobacteriia</taxon>
        <taxon>Flavobacteriales</taxon>
        <taxon>Flavobacteriaceae</taxon>
        <taxon>Robiginitalea</taxon>
    </lineage>
</organism>
<evidence type="ECO:0000256" key="1">
    <source>
        <dbReference type="ARBA" id="ARBA00006484"/>
    </source>
</evidence>
<keyword evidence="4" id="KW-1185">Reference proteome</keyword>
<dbReference type="PANTHER" id="PTHR43639:SF1">
    <property type="entry name" value="SHORT-CHAIN DEHYDROGENASE_REDUCTASE FAMILY PROTEIN"/>
    <property type="match status" value="1"/>
</dbReference>
<dbReference type="InterPro" id="IPR036291">
    <property type="entry name" value="NAD(P)-bd_dom_sf"/>
</dbReference>
<dbReference type="CDD" id="cd05233">
    <property type="entry name" value="SDR_c"/>
    <property type="match status" value="1"/>
</dbReference>
<name>A0A1I6GY45_9FLAO</name>
<keyword evidence="2" id="KW-0560">Oxidoreductase</keyword>
<dbReference type="RefSeq" id="WP_092982347.1">
    <property type="nucleotide sequence ID" value="NZ_FOYQ01000002.1"/>
</dbReference>
<dbReference type="AlphaFoldDB" id="A0A1I6GY45"/>
<dbReference type="OrthoDB" id="9804774at2"/>
<protein>
    <submittedName>
        <fullName evidence="3">NAD(P)-dependent dehydrogenase, short-chain alcohol dehydrogenase family</fullName>
    </submittedName>
</protein>
<dbReference type="STRING" id="400055.SAMN04490243_1882"/>
<dbReference type="Pfam" id="PF13561">
    <property type="entry name" value="adh_short_C2"/>
    <property type="match status" value="1"/>
</dbReference>
<dbReference type="Gene3D" id="3.40.50.720">
    <property type="entry name" value="NAD(P)-binding Rossmann-like Domain"/>
    <property type="match status" value="1"/>
</dbReference>
<proteinExistence type="inferred from homology"/>
<dbReference type="GO" id="GO:0016491">
    <property type="term" value="F:oxidoreductase activity"/>
    <property type="evidence" value="ECO:0007669"/>
    <property type="project" value="UniProtKB-KW"/>
</dbReference>
<evidence type="ECO:0000313" key="3">
    <source>
        <dbReference type="EMBL" id="SFR47086.1"/>
    </source>
</evidence>
<evidence type="ECO:0000313" key="4">
    <source>
        <dbReference type="Proteomes" id="UP000199534"/>
    </source>
</evidence>
<dbReference type="PRINTS" id="PR00081">
    <property type="entry name" value="GDHRDH"/>
</dbReference>
<reference evidence="3 4" key="1">
    <citation type="submission" date="2016-10" db="EMBL/GenBank/DDBJ databases">
        <authorList>
            <person name="de Groot N.N."/>
        </authorList>
    </citation>
    <scope>NUCLEOTIDE SEQUENCE [LARGE SCALE GENOMIC DNA]</scope>
    <source>
        <strain evidence="3 4">DSM 21019</strain>
    </source>
</reference>
<comment type="similarity">
    <text evidence="1">Belongs to the short-chain dehydrogenases/reductases (SDR) family.</text>
</comment>
<dbReference type="SUPFAM" id="SSF51735">
    <property type="entry name" value="NAD(P)-binding Rossmann-fold domains"/>
    <property type="match status" value="1"/>
</dbReference>
<dbReference type="PRINTS" id="PR00080">
    <property type="entry name" value="SDRFAMILY"/>
</dbReference>
<dbReference type="Proteomes" id="UP000199534">
    <property type="component" value="Unassembled WGS sequence"/>
</dbReference>
<dbReference type="InterPro" id="IPR002347">
    <property type="entry name" value="SDR_fam"/>
</dbReference>
<dbReference type="PANTHER" id="PTHR43639">
    <property type="entry name" value="OXIDOREDUCTASE, SHORT-CHAIN DEHYDROGENASE/REDUCTASE FAMILY (AFU_ORTHOLOGUE AFUA_5G02870)"/>
    <property type="match status" value="1"/>
</dbReference>
<sequence length="251" mass="26886">MELKGEHIFLTGASKGIGAGIAHSLLEAGATLSLHYNSGVGDLAKAISEHPGAAHQLVQANFEDIGVIQELFGQVIGFQSPLNTLILNAGVFIPHEPGMAPETWWEIWQKTMRINLDACGLLTKLALDHFMENGGGRIIYIGSRAAFRGETSAYLAYAASKGGVTSLARSVARSFGKYGVKSFVVAPGFTRTPMAEPFIKQAGEEKILEELALNELTEPKDIAPLIRFICSGQMDHATGTTIDVNAGSYMH</sequence>
<dbReference type="EMBL" id="FOYQ01000002">
    <property type="protein sequence ID" value="SFR47086.1"/>
    <property type="molecule type" value="Genomic_DNA"/>
</dbReference>